<sequence length="46" mass="5520">MTIMLWEDQFCLEIRSKLHIYCEAYKLVVKEGSKIEWTLSYSSSFI</sequence>
<dbReference type="EMBL" id="LKAM01000001">
    <property type="protein sequence ID" value="KUM50527.1"/>
    <property type="molecule type" value="Genomic_DNA"/>
</dbReference>
<accession>A0A117NIU1</accession>
<organism evidence="1">
    <name type="scientific">Picea glauca</name>
    <name type="common">White spruce</name>
    <name type="synonym">Pinus glauca</name>
    <dbReference type="NCBI Taxonomy" id="3330"/>
    <lineage>
        <taxon>Eukaryota</taxon>
        <taxon>Viridiplantae</taxon>
        <taxon>Streptophyta</taxon>
        <taxon>Embryophyta</taxon>
        <taxon>Tracheophyta</taxon>
        <taxon>Spermatophyta</taxon>
        <taxon>Pinopsida</taxon>
        <taxon>Pinidae</taxon>
        <taxon>Conifers I</taxon>
        <taxon>Pinales</taxon>
        <taxon>Pinaceae</taxon>
        <taxon>Picea</taxon>
    </lineage>
</organism>
<dbReference type="AlphaFoldDB" id="A0A117NIU1"/>
<comment type="caution">
    <text evidence="1">The sequence shown here is derived from an EMBL/GenBank/DDBJ whole genome shotgun (WGS) entry which is preliminary data.</text>
</comment>
<gene>
    <name evidence="1" type="ORF">ABT39_MTgene370</name>
</gene>
<protein>
    <submittedName>
        <fullName evidence="1">Uncharacterized protein</fullName>
    </submittedName>
</protein>
<reference evidence="1" key="1">
    <citation type="journal article" date="2015" name="Genome Biol. Evol.">
        <title>Organellar Genomes of White Spruce (Picea glauca): Assembly and Annotation.</title>
        <authorList>
            <person name="Jackman S.D."/>
            <person name="Warren R.L."/>
            <person name="Gibb E.A."/>
            <person name="Vandervalk B.P."/>
            <person name="Mohamadi H."/>
            <person name="Chu J."/>
            <person name="Raymond A."/>
            <person name="Pleasance S."/>
            <person name="Coope R."/>
            <person name="Wildung M.R."/>
            <person name="Ritland C.E."/>
            <person name="Bousquet J."/>
            <person name="Jones S.J."/>
            <person name="Bohlmann J."/>
            <person name="Birol I."/>
        </authorList>
    </citation>
    <scope>NUCLEOTIDE SEQUENCE [LARGE SCALE GENOMIC DNA]</scope>
    <source>
        <tissue evidence="1">Flushing bud</tissue>
    </source>
</reference>
<geneLocation type="mitochondrion" evidence="1"/>
<proteinExistence type="predicted"/>
<keyword evidence="1" id="KW-0496">Mitochondrion</keyword>
<name>A0A117NIU1_PICGL</name>
<evidence type="ECO:0000313" key="1">
    <source>
        <dbReference type="EMBL" id="KUM50527.1"/>
    </source>
</evidence>